<evidence type="ECO:0000259" key="18">
    <source>
        <dbReference type="SMART" id="SM00891"/>
    </source>
</evidence>
<dbReference type="InterPro" id="IPR042530">
    <property type="entry name" value="EME1/EME2_C"/>
</dbReference>
<dbReference type="InterPro" id="IPR011335">
    <property type="entry name" value="Restrct_endonuc-II-like"/>
</dbReference>
<protein>
    <recommendedName>
        <fullName evidence="4 16">Crossover junction endonuclease MUS81</fullName>
        <ecNumber evidence="16">3.1.22.-</ecNumber>
    </recommendedName>
</protein>
<dbReference type="InterPro" id="IPR033309">
    <property type="entry name" value="Mus81"/>
</dbReference>
<keyword evidence="9 16" id="KW-0378">Hydrolase</keyword>
<dbReference type="GO" id="GO:0008821">
    <property type="term" value="F:crossover junction DNA endonuclease activity"/>
    <property type="evidence" value="ECO:0007669"/>
    <property type="project" value="UniProtKB-UniRule"/>
</dbReference>
<feature type="region of interest" description="Disordered" evidence="17">
    <location>
        <begin position="216"/>
        <end position="238"/>
    </location>
</feature>
<name>S9PV55_SCHOY</name>
<dbReference type="HOGENOM" id="CLU_014329_1_0_1"/>
<keyword evidence="5 16" id="KW-0540">Nuclease</keyword>
<comment type="subcellular location">
    <subcellularLocation>
        <location evidence="2 16">Nucleus</location>
    </subcellularLocation>
</comment>
<dbReference type="FunFam" id="1.10.150.110:FF:000001">
    <property type="entry name" value="Putative Crossover junction endonuclease MUS81"/>
    <property type="match status" value="1"/>
</dbReference>
<evidence type="ECO:0000256" key="14">
    <source>
        <dbReference type="ARBA" id="ARBA00023254"/>
    </source>
</evidence>
<dbReference type="GO" id="GO:0000727">
    <property type="term" value="P:double-strand break repair via break-induced replication"/>
    <property type="evidence" value="ECO:0007669"/>
    <property type="project" value="UniProtKB-UniRule"/>
</dbReference>
<keyword evidence="11 16" id="KW-0233">DNA recombination</keyword>
<evidence type="ECO:0000256" key="11">
    <source>
        <dbReference type="ARBA" id="ARBA00023172"/>
    </source>
</evidence>
<evidence type="ECO:0000256" key="15">
    <source>
        <dbReference type="ARBA" id="ARBA00058015"/>
    </source>
</evidence>
<comment type="function">
    <text evidence="15 16">Interacts with EME1 to form a DNA structure-specific endonuclease with substrate preference for branched DNA structures with a 5'-end at the branch nick. Typical substrates include 3'-flap structures, D-loops, replication forks and nicked Holliday junctions. May be required in mitosis for the processing of stalled or collapsed replication fork intermediates. May be required in meiosis for the repair of meiosis-specific double strand breaks subsequent to single-end invasion (SEI).</text>
</comment>
<dbReference type="PANTHER" id="PTHR13451:SF0">
    <property type="entry name" value="CROSSOVER JUNCTION ENDONUCLEASE MUS81"/>
    <property type="match status" value="1"/>
</dbReference>
<keyword evidence="20" id="KW-1185">Reference proteome</keyword>
<evidence type="ECO:0000256" key="1">
    <source>
        <dbReference type="ARBA" id="ARBA00001946"/>
    </source>
</evidence>
<dbReference type="InterPro" id="IPR027421">
    <property type="entry name" value="DNA_pol_lamdba_lyase_dom_sf"/>
</dbReference>
<dbReference type="GO" id="GO:0046872">
    <property type="term" value="F:metal ion binding"/>
    <property type="evidence" value="ECO:0007669"/>
    <property type="project" value="UniProtKB-UniRule"/>
</dbReference>
<evidence type="ECO:0000256" key="2">
    <source>
        <dbReference type="ARBA" id="ARBA00004123"/>
    </source>
</evidence>
<dbReference type="GO" id="GO:0003677">
    <property type="term" value="F:DNA binding"/>
    <property type="evidence" value="ECO:0007669"/>
    <property type="project" value="UniProtKB-UniRule"/>
</dbReference>
<dbReference type="Pfam" id="PF14716">
    <property type="entry name" value="HHH_8"/>
    <property type="match status" value="1"/>
</dbReference>
<dbReference type="EMBL" id="KE503207">
    <property type="protein sequence ID" value="EPX71872.1"/>
    <property type="molecule type" value="Genomic_DNA"/>
</dbReference>
<dbReference type="SMART" id="SM00891">
    <property type="entry name" value="ERCC4"/>
    <property type="match status" value="1"/>
</dbReference>
<comment type="cofactor">
    <cofactor evidence="1 16">
        <name>Mg(2+)</name>
        <dbReference type="ChEBI" id="CHEBI:18420"/>
    </cofactor>
</comment>
<dbReference type="Proteomes" id="UP000016088">
    <property type="component" value="Unassembled WGS sequence"/>
</dbReference>
<dbReference type="Gene3D" id="1.10.10.10">
    <property type="entry name" value="Winged helix-like DNA-binding domain superfamily/Winged helix DNA-binding domain"/>
    <property type="match status" value="1"/>
</dbReference>
<dbReference type="SUPFAM" id="SSF52980">
    <property type="entry name" value="Restriction endonuclease-like"/>
    <property type="match status" value="1"/>
</dbReference>
<evidence type="ECO:0000313" key="20">
    <source>
        <dbReference type="Proteomes" id="UP000016088"/>
    </source>
</evidence>
<keyword evidence="7 16" id="KW-0255">Endonuclease</keyword>
<evidence type="ECO:0000313" key="19">
    <source>
        <dbReference type="EMBL" id="EPX71872.1"/>
    </source>
</evidence>
<keyword evidence="14" id="KW-0469">Meiosis</keyword>
<accession>S9PV55</accession>
<feature type="compositionally biased region" description="Polar residues" evidence="17">
    <location>
        <begin position="224"/>
        <end position="238"/>
    </location>
</feature>
<dbReference type="Pfam" id="PF21136">
    <property type="entry name" value="WHD_MUS81"/>
    <property type="match status" value="1"/>
</dbReference>
<dbReference type="eggNOG" id="KOG2379">
    <property type="taxonomic scope" value="Eukaryota"/>
</dbReference>
<dbReference type="GO" id="GO:0000712">
    <property type="term" value="P:resolution of meiotic recombination intermediates"/>
    <property type="evidence" value="ECO:0007669"/>
    <property type="project" value="EnsemblFungi"/>
</dbReference>
<keyword evidence="13 16" id="KW-0539">Nucleus</keyword>
<dbReference type="GO" id="GO:0031297">
    <property type="term" value="P:replication fork processing"/>
    <property type="evidence" value="ECO:0007669"/>
    <property type="project" value="EnsemblFungi"/>
</dbReference>
<dbReference type="InterPro" id="IPR006166">
    <property type="entry name" value="ERCC4_domain"/>
</dbReference>
<evidence type="ECO:0000256" key="17">
    <source>
        <dbReference type="SAM" id="MobiDB-lite"/>
    </source>
</evidence>
<dbReference type="Gene3D" id="3.40.50.10130">
    <property type="match status" value="1"/>
</dbReference>
<evidence type="ECO:0000256" key="7">
    <source>
        <dbReference type="ARBA" id="ARBA00022759"/>
    </source>
</evidence>
<keyword evidence="6 16" id="KW-0479">Metal-binding</keyword>
<keyword evidence="12 16" id="KW-0234">DNA repair</keyword>
<dbReference type="InterPro" id="IPR010996">
    <property type="entry name" value="HHH_MUS81"/>
</dbReference>
<keyword evidence="8 16" id="KW-0227">DNA damage</keyword>
<dbReference type="Gene3D" id="1.10.150.670">
    <property type="entry name" value="Crossover junction endonuclease EME1, DNA-binding domain"/>
    <property type="match status" value="1"/>
</dbReference>
<dbReference type="Pfam" id="PF02732">
    <property type="entry name" value="ERCC4"/>
    <property type="match status" value="1"/>
</dbReference>
<gene>
    <name evidence="19" type="ORF">SOCG_03808</name>
</gene>
<dbReference type="InterPro" id="IPR047416">
    <property type="entry name" value="XPF_nuclease_Mus81"/>
</dbReference>
<evidence type="ECO:0000256" key="8">
    <source>
        <dbReference type="ARBA" id="ARBA00022763"/>
    </source>
</evidence>
<evidence type="ECO:0000256" key="3">
    <source>
        <dbReference type="ARBA" id="ARBA00010015"/>
    </source>
</evidence>
<evidence type="ECO:0000256" key="5">
    <source>
        <dbReference type="ARBA" id="ARBA00022722"/>
    </source>
</evidence>
<evidence type="ECO:0000256" key="10">
    <source>
        <dbReference type="ARBA" id="ARBA00022842"/>
    </source>
</evidence>
<dbReference type="CDD" id="cd21036">
    <property type="entry name" value="WH_MUS81"/>
    <property type="match status" value="1"/>
</dbReference>
<proteinExistence type="inferred from homology"/>
<dbReference type="VEuPathDB" id="FungiDB:SOCG_03808"/>
<dbReference type="Gene3D" id="1.10.150.110">
    <property type="entry name" value="DNA polymerase beta, N-terminal domain-like"/>
    <property type="match status" value="1"/>
</dbReference>
<keyword evidence="10 16" id="KW-0460">Magnesium</keyword>
<dbReference type="OMA" id="ELGDAMW"/>
<comment type="subunit">
    <text evidence="16">Interacts with EME1.</text>
</comment>
<dbReference type="AlphaFoldDB" id="S9PV55"/>
<dbReference type="SUPFAM" id="SSF47802">
    <property type="entry name" value="DNA polymerase beta, N-terminal domain-like"/>
    <property type="match status" value="1"/>
</dbReference>
<dbReference type="RefSeq" id="XP_013019172.1">
    <property type="nucleotide sequence ID" value="XM_013163718.1"/>
</dbReference>
<feature type="domain" description="ERCC4" evidence="18">
    <location>
        <begin position="340"/>
        <end position="438"/>
    </location>
</feature>
<evidence type="ECO:0000256" key="13">
    <source>
        <dbReference type="ARBA" id="ARBA00023242"/>
    </source>
</evidence>
<dbReference type="GO" id="GO:0006308">
    <property type="term" value="P:DNA catabolic process"/>
    <property type="evidence" value="ECO:0007669"/>
    <property type="project" value="UniProtKB-UniRule"/>
</dbReference>
<dbReference type="GO" id="GO:0031573">
    <property type="term" value="P:mitotic intra-S DNA damage checkpoint signaling"/>
    <property type="evidence" value="ECO:0007669"/>
    <property type="project" value="EnsemblFungi"/>
</dbReference>
<dbReference type="GO" id="GO:0005634">
    <property type="term" value="C:nucleus"/>
    <property type="evidence" value="ECO:0007669"/>
    <property type="project" value="UniProtKB-SubCell"/>
</dbReference>
<dbReference type="OrthoDB" id="5963188at2759"/>
<dbReference type="GO" id="GO:0033314">
    <property type="term" value="P:mitotic DNA replication checkpoint signaling"/>
    <property type="evidence" value="ECO:0007669"/>
    <property type="project" value="EnsemblFungi"/>
</dbReference>
<dbReference type="CDD" id="cd20074">
    <property type="entry name" value="XPF_nuclease_Mus81"/>
    <property type="match status" value="1"/>
</dbReference>
<evidence type="ECO:0000256" key="4">
    <source>
        <dbReference type="ARBA" id="ARBA00017114"/>
    </source>
</evidence>
<evidence type="ECO:0000256" key="9">
    <source>
        <dbReference type="ARBA" id="ARBA00022801"/>
    </source>
</evidence>
<dbReference type="InterPro" id="IPR047417">
    <property type="entry name" value="WHD_MUS81"/>
</dbReference>
<evidence type="ECO:0000256" key="6">
    <source>
        <dbReference type="ARBA" id="ARBA00022723"/>
    </source>
</evidence>
<dbReference type="FunFam" id="1.10.10.10:FF:000307">
    <property type="entry name" value="Crossover junction endonuclease MUS81"/>
    <property type="match status" value="1"/>
</dbReference>
<dbReference type="PANTHER" id="PTHR13451">
    <property type="entry name" value="CLASS II CROSSOVER JUNCTION ENDONUCLEASE MUS81"/>
    <property type="match status" value="1"/>
</dbReference>
<sequence>MSCGNPLYLQWIQEWMEESTRRYPKSYQTWRKAYDSMKNCPVTLQHPSQASALKGIGPTICAKLEKRWIAYCRENDIPVTPIPQKESVNNLEDQNVNAAAPSSNNVKKPTVRKKRPYVPGYRSGAYAILCSLYSLSVHEFATKPQIIISAQRFCDASFGSATDGNQRYTAWSAMKTLITKGLVYQTGHPSKYCLTDDGEEVCTRLARVDDAFRKNGSPLRLKKSNSTPASFPSSNNLKNNDVLQRRLGKNMTLNTVSQQEINVENQSELVLSDDEEMQDIADGEKTDVDEHQEEHLVDDTNSNIPNIDLTDVSTAASTVNVENQNDVPTEVIPFERCTLVLLIDTREIRIRGDRNTVADKLNNDHNVLCEVRALELGDAIWIARDKVTGQEIVLDFVVERKRYDDLVASIKDGRFHEQKRRLTKSGLSTVFYILEESNFDESFSDSIHTVVSNIQIDHLFHVRCTKSLDHTISTLANMTKHIESLYQDRKTLKLIPDLSVEAKTFESMRKHLERLDPSVTYHITYNAFSSVLSKSSTLTLGDIFVRMLMSIRGVSAQKALEIQKRFPTFIDLFESYERCSSNQDREFLLTRSCQGFGSQAIGPALSAKIAYVFHPDST</sequence>
<organism evidence="19 20">
    <name type="scientific">Schizosaccharomyces octosporus (strain yFS286)</name>
    <name type="common">Fission yeast</name>
    <name type="synonym">Octosporomyces octosporus</name>
    <dbReference type="NCBI Taxonomy" id="483514"/>
    <lineage>
        <taxon>Eukaryota</taxon>
        <taxon>Fungi</taxon>
        <taxon>Dikarya</taxon>
        <taxon>Ascomycota</taxon>
        <taxon>Taphrinomycotina</taxon>
        <taxon>Schizosaccharomycetes</taxon>
        <taxon>Schizosaccharomycetales</taxon>
        <taxon>Schizosaccharomycetaceae</taxon>
        <taxon>Schizosaccharomyces</taxon>
    </lineage>
</organism>
<reference evidence="19 20" key="1">
    <citation type="journal article" date="2011" name="Science">
        <title>Comparative functional genomics of the fission yeasts.</title>
        <authorList>
            <person name="Rhind N."/>
            <person name="Chen Z."/>
            <person name="Yassour M."/>
            <person name="Thompson D.A."/>
            <person name="Haas B.J."/>
            <person name="Habib N."/>
            <person name="Wapinski I."/>
            <person name="Roy S."/>
            <person name="Lin M.F."/>
            <person name="Heiman D.I."/>
            <person name="Young S.K."/>
            <person name="Furuya K."/>
            <person name="Guo Y."/>
            <person name="Pidoux A."/>
            <person name="Chen H.M."/>
            <person name="Robbertse B."/>
            <person name="Goldberg J.M."/>
            <person name="Aoki K."/>
            <person name="Bayne E.H."/>
            <person name="Berlin A.M."/>
            <person name="Desjardins C.A."/>
            <person name="Dobbs E."/>
            <person name="Dukaj L."/>
            <person name="Fan L."/>
            <person name="FitzGerald M.G."/>
            <person name="French C."/>
            <person name="Gujja S."/>
            <person name="Hansen K."/>
            <person name="Keifenheim D."/>
            <person name="Levin J.Z."/>
            <person name="Mosher R.A."/>
            <person name="Mueller C.A."/>
            <person name="Pfiffner J."/>
            <person name="Priest M."/>
            <person name="Russ C."/>
            <person name="Smialowska A."/>
            <person name="Swoboda P."/>
            <person name="Sykes S.M."/>
            <person name="Vaughn M."/>
            <person name="Vengrova S."/>
            <person name="Yoder R."/>
            <person name="Zeng Q."/>
            <person name="Allshire R."/>
            <person name="Baulcombe D."/>
            <person name="Birren B.W."/>
            <person name="Brown W."/>
            <person name="Ekwall K."/>
            <person name="Kellis M."/>
            <person name="Leatherwood J."/>
            <person name="Levin H."/>
            <person name="Margalit H."/>
            <person name="Martienssen R."/>
            <person name="Nieduszynski C.A."/>
            <person name="Spatafora J.W."/>
            <person name="Friedman N."/>
            <person name="Dalgaard J.Z."/>
            <person name="Baumann P."/>
            <person name="Niki H."/>
            <person name="Regev A."/>
            <person name="Nusbaum C."/>
        </authorList>
    </citation>
    <scope>NUCLEOTIDE SEQUENCE [LARGE SCALE GENOMIC DNA]</scope>
    <source>
        <strain evidence="20">yFS286</strain>
    </source>
</reference>
<evidence type="ECO:0000256" key="16">
    <source>
        <dbReference type="RuleBase" id="RU369042"/>
    </source>
</evidence>
<dbReference type="GeneID" id="25032776"/>
<dbReference type="EC" id="3.1.22.-" evidence="16"/>
<comment type="similarity">
    <text evidence="3 16">Belongs to the XPF family.</text>
</comment>
<dbReference type="GO" id="GO:0048476">
    <property type="term" value="C:Holliday junction resolvase complex"/>
    <property type="evidence" value="ECO:0007669"/>
    <property type="project" value="UniProtKB-UniRule"/>
</dbReference>
<evidence type="ECO:0000256" key="12">
    <source>
        <dbReference type="ARBA" id="ARBA00023204"/>
    </source>
</evidence>
<dbReference type="InterPro" id="IPR036388">
    <property type="entry name" value="WH-like_DNA-bd_sf"/>
</dbReference>
<dbReference type="FunFam" id="3.40.50.10130:FF:000005">
    <property type="entry name" value="crossover junction endonuclease MUS81 isoform X1"/>
    <property type="match status" value="1"/>
</dbReference>
<dbReference type="GO" id="GO:0048257">
    <property type="term" value="F:3'-flap endonuclease activity"/>
    <property type="evidence" value="ECO:0007669"/>
    <property type="project" value="TreeGrafter"/>
</dbReference>